<gene>
    <name evidence="1" type="ORF">EI684_01505</name>
</gene>
<sequence>MPMAIPRYPAILFDLDGTLTDPYTGISRTFIHALSALGQPLPAEMTLRTWIGPPLQASFRAYLGDEELALQAVAIYRERYRRMGMYENQVYLGIPELLGTLQTTGAKLYVATSKLIGPAQGILDHFALAPFFHGVVGATPDERISAKSDVIAAVLAMLTPAERQNCVLVGDTTYDIEGARVHDIPCIAVSYGYGELADLQAAQPYALVHSVDELATLLLDVGEPSSPTPPA</sequence>
<dbReference type="SFLD" id="SFLDG01129">
    <property type="entry name" value="C1.5:_HAD__Beta-PGM__Phosphata"/>
    <property type="match status" value="1"/>
</dbReference>
<dbReference type="EMBL" id="RSAS01000065">
    <property type="protein sequence ID" value="RRR77407.1"/>
    <property type="molecule type" value="Genomic_DNA"/>
</dbReference>
<proteinExistence type="predicted"/>
<dbReference type="Gene3D" id="1.10.150.240">
    <property type="entry name" value="Putative phosphatase, domain 2"/>
    <property type="match status" value="1"/>
</dbReference>
<dbReference type="InterPro" id="IPR023214">
    <property type="entry name" value="HAD_sf"/>
</dbReference>
<dbReference type="SFLD" id="SFLDS00003">
    <property type="entry name" value="Haloacid_Dehalogenase"/>
    <property type="match status" value="1"/>
</dbReference>
<dbReference type="Pfam" id="PF13419">
    <property type="entry name" value="HAD_2"/>
    <property type="match status" value="1"/>
</dbReference>
<dbReference type="InterPro" id="IPR036412">
    <property type="entry name" value="HAD-like_sf"/>
</dbReference>
<dbReference type="GO" id="GO:0005829">
    <property type="term" value="C:cytosol"/>
    <property type="evidence" value="ECO:0007669"/>
    <property type="project" value="TreeGrafter"/>
</dbReference>
<keyword evidence="1" id="KW-0378">Hydrolase</keyword>
<dbReference type="PANTHER" id="PTHR43434:SF20">
    <property type="entry name" value="5'-NUCLEOTIDASE"/>
    <property type="match status" value="1"/>
</dbReference>
<dbReference type="InterPro" id="IPR041492">
    <property type="entry name" value="HAD_2"/>
</dbReference>
<dbReference type="Proteomes" id="UP000280307">
    <property type="component" value="Unassembled WGS sequence"/>
</dbReference>
<dbReference type="InterPro" id="IPR050155">
    <property type="entry name" value="HAD-like_hydrolase_sf"/>
</dbReference>
<dbReference type="GO" id="GO:0004713">
    <property type="term" value="F:protein tyrosine kinase activity"/>
    <property type="evidence" value="ECO:0007669"/>
    <property type="project" value="TreeGrafter"/>
</dbReference>
<name>A0A426UA70_9CHLR</name>
<dbReference type="AlphaFoldDB" id="A0A426UA70"/>
<dbReference type="GO" id="GO:0016787">
    <property type="term" value="F:hydrolase activity"/>
    <property type="evidence" value="ECO:0007669"/>
    <property type="project" value="UniProtKB-KW"/>
</dbReference>
<dbReference type="Gene3D" id="3.40.50.1000">
    <property type="entry name" value="HAD superfamily/HAD-like"/>
    <property type="match status" value="1"/>
</dbReference>
<dbReference type="SUPFAM" id="SSF56784">
    <property type="entry name" value="HAD-like"/>
    <property type="match status" value="1"/>
</dbReference>
<dbReference type="InterPro" id="IPR023198">
    <property type="entry name" value="PGP-like_dom2"/>
</dbReference>
<evidence type="ECO:0000313" key="1">
    <source>
        <dbReference type="EMBL" id="RRR77407.1"/>
    </source>
</evidence>
<dbReference type="PANTHER" id="PTHR43434">
    <property type="entry name" value="PHOSPHOGLYCOLATE PHOSPHATASE"/>
    <property type="match status" value="1"/>
</dbReference>
<comment type="caution">
    <text evidence="1">The sequence shown here is derived from an EMBL/GenBank/DDBJ whole genome shotgun (WGS) entry which is preliminary data.</text>
</comment>
<accession>A0A426UA70</accession>
<protein>
    <submittedName>
        <fullName evidence="1">HAD family hydrolase</fullName>
    </submittedName>
</protein>
<evidence type="ECO:0000313" key="2">
    <source>
        <dbReference type="Proteomes" id="UP000280307"/>
    </source>
</evidence>
<organism evidence="1 2">
    <name type="scientific">Candidatus Viridilinea halotolerans</name>
    <dbReference type="NCBI Taxonomy" id="2491704"/>
    <lineage>
        <taxon>Bacteria</taxon>
        <taxon>Bacillati</taxon>
        <taxon>Chloroflexota</taxon>
        <taxon>Chloroflexia</taxon>
        <taxon>Chloroflexales</taxon>
        <taxon>Chloroflexineae</taxon>
        <taxon>Oscillochloridaceae</taxon>
        <taxon>Candidatus Viridilinea</taxon>
    </lineage>
</organism>
<reference evidence="1 2" key="1">
    <citation type="submission" date="2018-12" db="EMBL/GenBank/DDBJ databases">
        <title>Genome Sequence of Candidatus Viridilinea halotolerans isolated from saline sulfide-rich spring.</title>
        <authorList>
            <person name="Grouzdev D.S."/>
            <person name="Burganskaya E.I."/>
            <person name="Krutkina M.S."/>
            <person name="Sukhacheva M.V."/>
            <person name="Gorlenko V.M."/>
        </authorList>
    </citation>
    <scope>NUCLEOTIDE SEQUENCE [LARGE SCALE GENOMIC DNA]</scope>
    <source>
        <strain evidence="1">Chok-6</strain>
    </source>
</reference>